<sequence>MSDKHEITVDYASAKARLIREGELHRLGVLQSKHHVAHALHPEVLLHGAMDMGIAAVQARFAGLLAARIPSGGGGGGGSGLGSILGNVNYKALMPVAITVASFISKRRLTKPALALGTVAAAVAGWYYRRKQKVTVNY</sequence>
<organism evidence="1 4">
    <name type="scientific">Pseudoduganella plicata</name>
    <dbReference type="NCBI Taxonomy" id="321984"/>
    <lineage>
        <taxon>Bacteria</taxon>
        <taxon>Pseudomonadati</taxon>
        <taxon>Pseudomonadota</taxon>
        <taxon>Betaproteobacteria</taxon>
        <taxon>Burkholderiales</taxon>
        <taxon>Oxalobacteraceae</taxon>
        <taxon>Telluria group</taxon>
        <taxon>Pseudoduganella</taxon>
    </lineage>
</organism>
<reference evidence="1" key="1">
    <citation type="journal article" date="2014" name="Int. J. Syst. Evol. Microbiol.">
        <title>Complete genome sequence of Corynebacterium casei LMG S-19264T (=DSM 44701T), isolated from a smear-ripened cheese.</title>
        <authorList>
            <consortium name="US DOE Joint Genome Institute (JGI-PGF)"/>
            <person name="Walter F."/>
            <person name="Albersmeier A."/>
            <person name="Kalinowski J."/>
            <person name="Ruckert C."/>
        </authorList>
    </citation>
    <scope>NUCLEOTIDE SEQUENCE</scope>
    <source>
        <strain evidence="1">KCTC 12344</strain>
    </source>
</reference>
<protein>
    <recommendedName>
        <fullName evidence="5">DUF883 family protein</fullName>
    </recommendedName>
</protein>
<dbReference type="EMBL" id="BMWW01000003">
    <property type="protein sequence ID" value="GGY86326.1"/>
    <property type="molecule type" value="Genomic_DNA"/>
</dbReference>
<dbReference type="EMBL" id="CP038026">
    <property type="protein sequence ID" value="QBQ38994.1"/>
    <property type="molecule type" value="Genomic_DNA"/>
</dbReference>
<keyword evidence="3" id="KW-1185">Reference proteome</keyword>
<reference evidence="1" key="3">
    <citation type="submission" date="2022-12" db="EMBL/GenBank/DDBJ databases">
        <authorList>
            <person name="Sun Q."/>
            <person name="Kim S."/>
        </authorList>
    </citation>
    <scope>NUCLEOTIDE SEQUENCE</scope>
    <source>
        <strain evidence="1">KCTC 12344</strain>
    </source>
</reference>
<evidence type="ECO:0008006" key="5">
    <source>
        <dbReference type="Google" id="ProtNLM"/>
    </source>
</evidence>
<dbReference type="OrthoDB" id="8777245at2"/>
<gene>
    <name evidence="2" type="ORF">E1742_24715</name>
    <name evidence="1" type="ORF">GCM10007388_19420</name>
</gene>
<name>A0A4P7BJB0_9BURK</name>
<evidence type="ECO:0000313" key="1">
    <source>
        <dbReference type="EMBL" id="GGY86326.1"/>
    </source>
</evidence>
<accession>A0A4P7BJB0</accession>
<proteinExistence type="predicted"/>
<evidence type="ECO:0000313" key="4">
    <source>
        <dbReference type="Proteomes" id="UP000619512"/>
    </source>
</evidence>
<dbReference type="RefSeq" id="WP_134387688.1">
    <property type="nucleotide sequence ID" value="NZ_BMWW01000003.1"/>
</dbReference>
<dbReference type="Proteomes" id="UP000619512">
    <property type="component" value="Unassembled WGS sequence"/>
</dbReference>
<dbReference type="Proteomes" id="UP000294359">
    <property type="component" value="Chromosome"/>
</dbReference>
<evidence type="ECO:0000313" key="3">
    <source>
        <dbReference type="Proteomes" id="UP000294359"/>
    </source>
</evidence>
<evidence type="ECO:0000313" key="2">
    <source>
        <dbReference type="EMBL" id="QBQ38994.1"/>
    </source>
</evidence>
<reference evidence="2 3" key="2">
    <citation type="submission" date="2019-03" db="EMBL/GenBank/DDBJ databases">
        <title>Draft Genome Sequences of Six Type Strains of the Genus Massilia.</title>
        <authorList>
            <person name="Miess H."/>
            <person name="Frediansyhah A."/>
            <person name="Gross H."/>
        </authorList>
    </citation>
    <scope>NUCLEOTIDE SEQUENCE [LARGE SCALE GENOMIC DNA]</scope>
    <source>
        <strain evidence="2 3">DSM 17505</strain>
    </source>
</reference>
<dbReference type="AlphaFoldDB" id="A0A4P7BJB0"/>